<sequence length="125" mass="14316">MGISSPIHNRCEWRHSRVCYLMLVVIIGSLSLTAFHHFEYKYGYATMCNGTLTYAKLVPIERVRSQVIYFLSPWRMIFPACSLHLQPSSASSYDTQNATNNARGHTATHRNCCAQLENHYCAKKE</sequence>
<keyword evidence="1" id="KW-0812">Transmembrane</keyword>
<feature type="transmembrane region" description="Helical" evidence="1">
    <location>
        <begin position="18"/>
        <end position="38"/>
    </location>
</feature>
<keyword evidence="3" id="KW-1185">Reference proteome</keyword>
<keyword evidence="1" id="KW-0472">Membrane</keyword>
<organism evidence="2 3">
    <name type="scientific">Strongylus vulgaris</name>
    <name type="common">Blood worm</name>
    <dbReference type="NCBI Taxonomy" id="40348"/>
    <lineage>
        <taxon>Eukaryota</taxon>
        <taxon>Metazoa</taxon>
        <taxon>Ecdysozoa</taxon>
        <taxon>Nematoda</taxon>
        <taxon>Chromadorea</taxon>
        <taxon>Rhabditida</taxon>
        <taxon>Rhabditina</taxon>
        <taxon>Rhabditomorpha</taxon>
        <taxon>Strongyloidea</taxon>
        <taxon>Strongylidae</taxon>
        <taxon>Strongylus</taxon>
    </lineage>
</organism>
<keyword evidence="1" id="KW-1133">Transmembrane helix</keyword>
<dbReference type="Proteomes" id="UP000270094">
    <property type="component" value="Unassembled WGS sequence"/>
</dbReference>
<proteinExistence type="predicted"/>
<accession>A0A3P7KHW1</accession>
<dbReference type="EMBL" id="UYYB01005148">
    <property type="protein sequence ID" value="VDM67312.1"/>
    <property type="molecule type" value="Genomic_DNA"/>
</dbReference>
<dbReference type="OrthoDB" id="10011262at2759"/>
<dbReference type="AlphaFoldDB" id="A0A3P7KHW1"/>
<evidence type="ECO:0000313" key="2">
    <source>
        <dbReference type="EMBL" id="VDM67312.1"/>
    </source>
</evidence>
<protein>
    <submittedName>
        <fullName evidence="2">Uncharacterized protein</fullName>
    </submittedName>
</protein>
<reference evidence="2 3" key="1">
    <citation type="submission" date="2018-11" db="EMBL/GenBank/DDBJ databases">
        <authorList>
            <consortium name="Pathogen Informatics"/>
        </authorList>
    </citation>
    <scope>NUCLEOTIDE SEQUENCE [LARGE SCALE GENOMIC DNA]</scope>
</reference>
<name>A0A3P7KHW1_STRVU</name>
<gene>
    <name evidence="2" type="ORF">SVUK_LOCUS2310</name>
</gene>
<evidence type="ECO:0000256" key="1">
    <source>
        <dbReference type="SAM" id="Phobius"/>
    </source>
</evidence>
<evidence type="ECO:0000313" key="3">
    <source>
        <dbReference type="Proteomes" id="UP000270094"/>
    </source>
</evidence>